<name>A0ABZ2SPZ2_9ENTE</name>
<dbReference type="RefSeq" id="WP_207872115.1">
    <property type="nucleotide sequence ID" value="NZ_CP147251.1"/>
</dbReference>
<evidence type="ECO:0000313" key="1">
    <source>
        <dbReference type="EMBL" id="WYJ77848.1"/>
    </source>
</evidence>
<dbReference type="EMBL" id="CP147251">
    <property type="protein sequence ID" value="WYJ77848.1"/>
    <property type="molecule type" value="Genomic_DNA"/>
</dbReference>
<reference evidence="1 2" key="2">
    <citation type="submission" date="2024-03" db="EMBL/GenBank/DDBJ databases">
        <title>The Genome Sequence of Enterococcus sp. DIV2402.</title>
        <authorList>
            <consortium name="The Broad Institute Genomics Platform"/>
            <consortium name="The Broad Institute Microbial Omics Core"/>
            <consortium name="The Broad Institute Genomic Center for Infectious Diseases"/>
            <person name="Earl A."/>
            <person name="Manson A."/>
            <person name="Gilmore M."/>
            <person name="Schwartman J."/>
            <person name="Shea T."/>
            <person name="Abouelleil A."/>
            <person name="Cao P."/>
            <person name="Chapman S."/>
            <person name="Cusick C."/>
            <person name="Young S."/>
            <person name="Neafsey D."/>
            <person name="Nusbaum C."/>
            <person name="Birren B."/>
        </authorList>
    </citation>
    <scope>NUCLEOTIDE SEQUENCE [LARGE SCALE GENOMIC DNA]</scope>
    <source>
        <strain evidence="1 2">DIV2402</strain>
    </source>
</reference>
<organism evidence="1 2">
    <name type="scientific">Candidatus Enterococcus lowellii</name>
    <dbReference type="NCBI Taxonomy" id="2230877"/>
    <lineage>
        <taxon>Bacteria</taxon>
        <taxon>Bacillati</taxon>
        <taxon>Bacillota</taxon>
        <taxon>Bacilli</taxon>
        <taxon>Lactobacillales</taxon>
        <taxon>Enterococcaceae</taxon>
        <taxon>Enterococcus</taxon>
    </lineage>
</organism>
<gene>
    <name evidence="1" type="ORF">DOK78_002486</name>
</gene>
<keyword evidence="2" id="KW-1185">Reference proteome</keyword>
<proteinExistence type="predicted"/>
<protein>
    <submittedName>
        <fullName evidence="1">Uncharacterized protein</fullName>
    </submittedName>
</protein>
<evidence type="ECO:0000313" key="2">
    <source>
        <dbReference type="Proteomes" id="UP000664701"/>
    </source>
</evidence>
<reference evidence="1 2" key="1">
    <citation type="submission" date="2021-03" db="EMBL/GenBank/DDBJ databases">
        <authorList>
            <person name="Gilmore M.S."/>
            <person name="Schwartzman J."/>
            <person name="Van Tyne D."/>
            <person name="Martin M."/>
            <person name="Earl A.M."/>
            <person name="Manson A.L."/>
            <person name="Straub T."/>
            <person name="Salamzade R."/>
            <person name="Saavedra J."/>
            <person name="Lebreton F."/>
            <person name="Prichula J."/>
            <person name="Schaufler K."/>
            <person name="Gaca A."/>
            <person name="Sgardioli B."/>
            <person name="Wagenaar J."/>
            <person name="Strong T."/>
        </authorList>
    </citation>
    <scope>NUCLEOTIDE SEQUENCE [LARGE SCALE GENOMIC DNA]</scope>
    <source>
        <strain evidence="1 2">DIV2402</strain>
    </source>
</reference>
<dbReference type="Proteomes" id="UP000664701">
    <property type="component" value="Chromosome"/>
</dbReference>
<sequence length="88" mass="10257">MDITERLANFPEAVTNALSDNFIFLVDANKIQHYPARDWTKEEVLASLTERLGSEYTLKEWQNTVLAINKTRDLLAIIPKYQYINQLK</sequence>
<accession>A0ABZ2SPZ2</accession>